<dbReference type="PANTHER" id="PTHR33444">
    <property type="entry name" value="SI:DKEY-19B23.12-RELATED"/>
    <property type="match status" value="1"/>
</dbReference>
<dbReference type="Proteomes" id="UP001566132">
    <property type="component" value="Unassembled WGS sequence"/>
</dbReference>
<feature type="compositionally biased region" description="Polar residues" evidence="1">
    <location>
        <begin position="104"/>
        <end position="131"/>
    </location>
</feature>
<dbReference type="AlphaFoldDB" id="A0ABD1EZG8"/>
<keyword evidence="2" id="KW-0472">Membrane</keyword>
<reference evidence="3 4" key="1">
    <citation type="submission" date="2024-05" db="EMBL/GenBank/DDBJ databases">
        <title>Genetic variation in Jamaican populations of the coffee berry borer (Hypothenemus hampei).</title>
        <authorList>
            <person name="Errbii M."/>
            <person name="Myrie A."/>
        </authorList>
    </citation>
    <scope>NUCLEOTIDE SEQUENCE [LARGE SCALE GENOMIC DNA]</scope>
    <source>
        <strain evidence="3">JA-Hopewell-2020-01-JO</strain>
        <tissue evidence="3">Whole body</tissue>
    </source>
</reference>
<name>A0ABD1EZG8_HYPHA</name>
<keyword evidence="2" id="KW-1133">Transmembrane helix</keyword>
<feature type="region of interest" description="Disordered" evidence="1">
    <location>
        <begin position="1"/>
        <end position="50"/>
    </location>
</feature>
<gene>
    <name evidence="3" type="ORF">ABEB36_005803</name>
</gene>
<sequence>MLSRSTSSRKRRVSRTTTSSPAPAPRVSGTRSATTSPGRRASIAVSPIDGVTLNELGIPDSNRSSRHSIIPDIALMETKDDRNIDEIMPNRSPRHSLIPDSALSPRNSLIPSPQRSPRHSLVTNDIRSPRNSLIPDSALSPRNSLTPDQYNRSPRNSLVPEQSRSPRHSLTPESKICNSRLSLNEYSRSPRNSLLPDGTRSPRQIIPPLDVKHWNGDDADYVPEQRTPRGSIGPETGYDPNRSPRGSIAVRNNLTGDMRSSRGSLTLTFQEPPVNQRRSSADNPSSSRGRSSSPSYRSAFKGNVNSGYSGNSVFESNGSRRASSSVSQVSGDEQRRLCGDQNYSRDTGHGLGLSLTLTTYGSVAYQLKDANLEASGTCDFVFKALRIVNKTVMVTILLVWLSLIPLLMLIMGIQFLRDCPREPNIPIYMVVGGSLGGVKMGLSLWNQFHTRHIDPSSPNNSSIASKVASIALNVLLISWFGLGNYWILRIKYPDYAPSLFEPNKWCDRTLYVFALVHLCIVYSVFGIIIVLVIVLALCQILGCRWLGPARYK</sequence>
<feature type="region of interest" description="Disordered" evidence="1">
    <location>
        <begin position="81"/>
        <end position="338"/>
    </location>
</feature>
<feature type="compositionally biased region" description="Low complexity" evidence="1">
    <location>
        <begin position="277"/>
        <end position="298"/>
    </location>
</feature>
<dbReference type="EMBL" id="JBDJPC010000004">
    <property type="protein sequence ID" value="KAL1506432.1"/>
    <property type="molecule type" value="Genomic_DNA"/>
</dbReference>
<protein>
    <submittedName>
        <fullName evidence="3">Uncharacterized protein</fullName>
    </submittedName>
</protein>
<feature type="compositionally biased region" description="Polar residues" evidence="1">
    <location>
        <begin position="176"/>
        <end position="192"/>
    </location>
</feature>
<evidence type="ECO:0000313" key="4">
    <source>
        <dbReference type="Proteomes" id="UP001566132"/>
    </source>
</evidence>
<dbReference type="InterPro" id="IPR040350">
    <property type="entry name" value="TMEM272"/>
</dbReference>
<feature type="compositionally biased region" description="Low complexity" evidence="1">
    <location>
        <begin position="15"/>
        <end position="28"/>
    </location>
</feature>
<dbReference type="PANTHER" id="PTHR33444:SF7">
    <property type="entry name" value="TRANSMEMBRANE PROTEIN 272"/>
    <property type="match status" value="1"/>
</dbReference>
<feature type="compositionally biased region" description="Low complexity" evidence="1">
    <location>
        <begin position="316"/>
        <end position="331"/>
    </location>
</feature>
<comment type="caution">
    <text evidence="3">The sequence shown here is derived from an EMBL/GenBank/DDBJ whole genome shotgun (WGS) entry which is preliminary data.</text>
</comment>
<feature type="transmembrane region" description="Helical" evidence="2">
    <location>
        <begin position="508"/>
        <end position="541"/>
    </location>
</feature>
<keyword evidence="4" id="KW-1185">Reference proteome</keyword>
<organism evidence="3 4">
    <name type="scientific">Hypothenemus hampei</name>
    <name type="common">Coffee berry borer</name>
    <dbReference type="NCBI Taxonomy" id="57062"/>
    <lineage>
        <taxon>Eukaryota</taxon>
        <taxon>Metazoa</taxon>
        <taxon>Ecdysozoa</taxon>
        <taxon>Arthropoda</taxon>
        <taxon>Hexapoda</taxon>
        <taxon>Insecta</taxon>
        <taxon>Pterygota</taxon>
        <taxon>Neoptera</taxon>
        <taxon>Endopterygota</taxon>
        <taxon>Coleoptera</taxon>
        <taxon>Polyphaga</taxon>
        <taxon>Cucujiformia</taxon>
        <taxon>Curculionidae</taxon>
        <taxon>Scolytinae</taxon>
        <taxon>Hypothenemus</taxon>
    </lineage>
</organism>
<evidence type="ECO:0000313" key="3">
    <source>
        <dbReference type="EMBL" id="KAL1506432.1"/>
    </source>
</evidence>
<feature type="transmembrane region" description="Helical" evidence="2">
    <location>
        <begin position="392"/>
        <end position="413"/>
    </location>
</feature>
<evidence type="ECO:0000256" key="2">
    <source>
        <dbReference type="SAM" id="Phobius"/>
    </source>
</evidence>
<feature type="transmembrane region" description="Helical" evidence="2">
    <location>
        <begin position="467"/>
        <end position="488"/>
    </location>
</feature>
<evidence type="ECO:0000256" key="1">
    <source>
        <dbReference type="SAM" id="MobiDB-lite"/>
    </source>
</evidence>
<accession>A0ABD1EZG8</accession>
<keyword evidence="2" id="KW-0812">Transmembrane</keyword>
<feature type="compositionally biased region" description="Polar residues" evidence="1">
    <location>
        <begin position="303"/>
        <end position="315"/>
    </location>
</feature>
<feature type="transmembrane region" description="Helical" evidence="2">
    <location>
        <begin position="425"/>
        <end position="446"/>
    </location>
</feature>
<proteinExistence type="predicted"/>
<feature type="compositionally biased region" description="Polar residues" evidence="1">
    <location>
        <begin position="140"/>
        <end position="163"/>
    </location>
</feature>